<reference evidence="2" key="1">
    <citation type="submission" date="2023-06" db="EMBL/GenBank/DDBJ databases">
        <title>Genome-scale phylogeny and comparative genomics of the fungal order Sordariales.</title>
        <authorList>
            <consortium name="Lawrence Berkeley National Laboratory"/>
            <person name="Hensen N."/>
            <person name="Bonometti L."/>
            <person name="Westerberg I."/>
            <person name="Brannstrom I.O."/>
            <person name="Guillou S."/>
            <person name="Cros-Aarteil S."/>
            <person name="Calhoun S."/>
            <person name="Haridas S."/>
            <person name="Kuo A."/>
            <person name="Mondo S."/>
            <person name="Pangilinan J."/>
            <person name="Riley R."/>
            <person name="Labutti K."/>
            <person name="Andreopoulos B."/>
            <person name="Lipzen A."/>
            <person name="Chen C."/>
            <person name="Yanf M."/>
            <person name="Daum C."/>
            <person name="Ng V."/>
            <person name="Clum A."/>
            <person name="Steindorff A."/>
            <person name="Ohm R."/>
            <person name="Martin F."/>
            <person name="Silar P."/>
            <person name="Natvig D."/>
            <person name="Lalanne C."/>
            <person name="Gautier V."/>
            <person name="Ament-Velasquez S.L."/>
            <person name="Kruys A."/>
            <person name="Hutchinson M.I."/>
            <person name="Powell A.J."/>
            <person name="Barry K."/>
            <person name="Miller A.N."/>
            <person name="Grigoriev I.V."/>
            <person name="Debuchy R."/>
            <person name="Gladieux P."/>
            <person name="Thoren M.H."/>
            <person name="Johannesson H."/>
        </authorList>
    </citation>
    <scope>NUCLEOTIDE SEQUENCE</scope>
    <source>
        <strain evidence="2">PSN4</strain>
    </source>
</reference>
<dbReference type="EMBL" id="MU839838">
    <property type="protein sequence ID" value="KAK1753265.1"/>
    <property type="molecule type" value="Genomic_DNA"/>
</dbReference>
<feature type="region of interest" description="Disordered" evidence="1">
    <location>
        <begin position="404"/>
        <end position="581"/>
    </location>
</feature>
<feature type="compositionally biased region" description="Basic and acidic residues" evidence="1">
    <location>
        <begin position="558"/>
        <end position="567"/>
    </location>
</feature>
<dbReference type="AlphaFoldDB" id="A0AAJ0B8N7"/>
<proteinExistence type="predicted"/>
<keyword evidence="3" id="KW-1185">Reference proteome</keyword>
<feature type="compositionally biased region" description="Basic residues" evidence="1">
    <location>
        <begin position="572"/>
        <end position="581"/>
    </location>
</feature>
<name>A0AAJ0B8N7_9PEZI</name>
<dbReference type="SUPFAM" id="SSF54001">
    <property type="entry name" value="Cysteine proteinases"/>
    <property type="match status" value="1"/>
</dbReference>
<evidence type="ECO:0000256" key="1">
    <source>
        <dbReference type="SAM" id="MobiDB-lite"/>
    </source>
</evidence>
<dbReference type="Gene3D" id="3.40.395.10">
    <property type="entry name" value="Adenoviral Proteinase, Chain A"/>
    <property type="match status" value="1"/>
</dbReference>
<evidence type="ECO:0000313" key="2">
    <source>
        <dbReference type="EMBL" id="KAK1753265.1"/>
    </source>
</evidence>
<evidence type="ECO:0000313" key="3">
    <source>
        <dbReference type="Proteomes" id="UP001239445"/>
    </source>
</evidence>
<accession>A0AAJ0B8N7</accession>
<protein>
    <recommendedName>
        <fullName evidence="4">Ubiquitin-like protease family profile domain-containing protein</fullName>
    </recommendedName>
</protein>
<feature type="compositionally biased region" description="Basic and acidic residues" evidence="1">
    <location>
        <begin position="324"/>
        <end position="336"/>
    </location>
</feature>
<organism evidence="2 3">
    <name type="scientific">Echria macrotheca</name>
    <dbReference type="NCBI Taxonomy" id="438768"/>
    <lineage>
        <taxon>Eukaryota</taxon>
        <taxon>Fungi</taxon>
        <taxon>Dikarya</taxon>
        <taxon>Ascomycota</taxon>
        <taxon>Pezizomycotina</taxon>
        <taxon>Sordariomycetes</taxon>
        <taxon>Sordariomycetidae</taxon>
        <taxon>Sordariales</taxon>
        <taxon>Schizotheciaceae</taxon>
        <taxon>Echria</taxon>
    </lineage>
</organism>
<evidence type="ECO:0008006" key="4">
    <source>
        <dbReference type="Google" id="ProtNLM"/>
    </source>
</evidence>
<feature type="region of interest" description="Disordered" evidence="1">
    <location>
        <begin position="324"/>
        <end position="392"/>
    </location>
</feature>
<comment type="caution">
    <text evidence="2">The sequence shown here is derived from an EMBL/GenBank/DDBJ whole genome shotgun (WGS) entry which is preliminary data.</text>
</comment>
<dbReference type="InterPro" id="IPR038765">
    <property type="entry name" value="Papain-like_cys_pep_sf"/>
</dbReference>
<gene>
    <name evidence="2" type="ORF">QBC47DRAFT_431694</name>
</gene>
<sequence length="581" mass="62607">MAQVDAPDPADYFPGQPTALEIGGFTLPTEQDLPSPQDLNDAKEAEYDILLEDNKDDDIKLVKTRYSHVRHPVLDNPVAGRDPGEEENRIAACLLSCHNGLYDARNQNLLLDENVYELMVRLLTWVQTNVDGFKGLGALEDRKWWVAPKRYRLGYVPGSSVDPIEAKLGDGIPGVDHPENDVKDFQDATFSLHLSHNDDHFGLIIYHAGSGSAWYLDSLKYQAEKRRDNSEKKFEKWLQVSNQTVPPNFTLHLMPVPYQKDGWSCGLHCIANAVAFVRFGVLGWNNVPALGAGRAADMVKAISKSLHNIMGLADPSLAFQDAKKQAAAEAESKKTASDSAAKPAPKKLRTLPPMLVLDLNSPVLVGGGRGPPPDHYERPPKNRKRRPSRYDAAVAAAALAKDGKAAGAAPGSPNSAVSEDAGSEAGLDDNAKKAKKEAKKLEKKLNPRRKRRLRVRSPNTRPPVSGEDSDGGDSDGDGSDGDGNNGQPDDGAAPAGQSDGAAPAGQPDDGQPNVGNQDDGGSRSESPVDISSVEGSQASPKIAAAMRAASLGKRRRSRAGDDVRREGQQSAKRPRYRGRSK</sequence>
<dbReference type="Proteomes" id="UP001239445">
    <property type="component" value="Unassembled WGS sequence"/>
</dbReference>
<feature type="compositionally biased region" description="Basic residues" evidence="1">
    <location>
        <begin position="446"/>
        <end position="455"/>
    </location>
</feature>
<feature type="compositionally biased region" description="Acidic residues" evidence="1">
    <location>
        <begin position="467"/>
        <end position="480"/>
    </location>
</feature>
<feature type="region of interest" description="Disordered" evidence="1">
    <location>
        <begin position="1"/>
        <end position="21"/>
    </location>
</feature>